<reference evidence="3" key="1">
    <citation type="submission" date="2022-10" db="EMBL/GenBank/DDBJ databases">
        <title>Genome assembly of Pristionchus species.</title>
        <authorList>
            <person name="Yoshida K."/>
            <person name="Sommer R.J."/>
        </authorList>
    </citation>
    <scope>NUCLEOTIDE SEQUENCE [LARGE SCALE GENOMIC DNA]</scope>
    <source>
        <strain evidence="3">RS5460</strain>
    </source>
</reference>
<gene>
    <name evidence="2" type="ORF">PMAYCL1PPCAC_25990</name>
</gene>
<name>A0AAN5D494_9BILA</name>
<evidence type="ECO:0000259" key="1">
    <source>
        <dbReference type="PROSITE" id="PS50097"/>
    </source>
</evidence>
<dbReference type="Gene3D" id="3.30.710.10">
    <property type="entry name" value="Potassium Channel Kv1.1, Chain A"/>
    <property type="match status" value="1"/>
</dbReference>
<feature type="domain" description="BTB" evidence="1">
    <location>
        <begin position="15"/>
        <end position="82"/>
    </location>
</feature>
<dbReference type="SMART" id="SM00225">
    <property type="entry name" value="BTB"/>
    <property type="match status" value="1"/>
</dbReference>
<sequence length="155" mass="17369">MAEAPNPFATPTKLSNVTLIVDGKKLHVNKEYLAMHSPVFAAMFFGNFAENGKEEIEIKDVAYEEFSDLLKLIYPGVSNITSDSVPHILKHADRFQVKEARDQAEIFLLSAEDIDEYEKIRMAENYNLSKVIVNGDTDPFTAPSEFSNVVLIIEG</sequence>
<dbReference type="AlphaFoldDB" id="A0AAN5D494"/>
<accession>A0AAN5D494</accession>
<protein>
    <recommendedName>
        <fullName evidence="1">BTB domain-containing protein</fullName>
    </recommendedName>
</protein>
<dbReference type="InterPro" id="IPR000210">
    <property type="entry name" value="BTB/POZ_dom"/>
</dbReference>
<keyword evidence="3" id="KW-1185">Reference proteome</keyword>
<comment type="caution">
    <text evidence="2">The sequence shown here is derived from an EMBL/GenBank/DDBJ whole genome shotgun (WGS) entry which is preliminary data.</text>
</comment>
<evidence type="ECO:0000313" key="2">
    <source>
        <dbReference type="EMBL" id="GMR55802.1"/>
    </source>
</evidence>
<dbReference type="PANTHER" id="PTHR22744">
    <property type="entry name" value="HELIX LOOP HELIX PROTEIN 21-RELATED"/>
    <property type="match status" value="1"/>
</dbReference>
<dbReference type="Proteomes" id="UP001328107">
    <property type="component" value="Unassembled WGS sequence"/>
</dbReference>
<dbReference type="PANTHER" id="PTHR22744:SF14">
    <property type="entry name" value="BTB DOMAIN-CONTAINING PROTEIN-RELATED"/>
    <property type="match status" value="1"/>
</dbReference>
<evidence type="ECO:0000313" key="3">
    <source>
        <dbReference type="Proteomes" id="UP001328107"/>
    </source>
</evidence>
<organism evidence="2 3">
    <name type="scientific">Pristionchus mayeri</name>
    <dbReference type="NCBI Taxonomy" id="1317129"/>
    <lineage>
        <taxon>Eukaryota</taxon>
        <taxon>Metazoa</taxon>
        <taxon>Ecdysozoa</taxon>
        <taxon>Nematoda</taxon>
        <taxon>Chromadorea</taxon>
        <taxon>Rhabditida</taxon>
        <taxon>Rhabditina</taxon>
        <taxon>Diplogasteromorpha</taxon>
        <taxon>Diplogasteroidea</taxon>
        <taxon>Neodiplogasteridae</taxon>
        <taxon>Pristionchus</taxon>
    </lineage>
</organism>
<proteinExistence type="predicted"/>
<dbReference type="EMBL" id="BTRK01000005">
    <property type="protein sequence ID" value="GMR55802.1"/>
    <property type="molecule type" value="Genomic_DNA"/>
</dbReference>
<dbReference type="SUPFAM" id="SSF54695">
    <property type="entry name" value="POZ domain"/>
    <property type="match status" value="1"/>
</dbReference>
<dbReference type="Pfam" id="PF00651">
    <property type="entry name" value="BTB"/>
    <property type="match status" value="1"/>
</dbReference>
<dbReference type="CDD" id="cd18186">
    <property type="entry name" value="BTB_POZ_ZBTB_KLHL-like"/>
    <property type="match status" value="1"/>
</dbReference>
<dbReference type="PROSITE" id="PS50097">
    <property type="entry name" value="BTB"/>
    <property type="match status" value="1"/>
</dbReference>
<dbReference type="InterPro" id="IPR011333">
    <property type="entry name" value="SKP1/BTB/POZ_sf"/>
</dbReference>